<dbReference type="Proteomes" id="UP001140091">
    <property type="component" value="Unassembled WGS sequence"/>
</dbReference>
<reference evidence="2" key="1">
    <citation type="submission" date="2022-06" db="EMBL/GenBank/DDBJ databases">
        <title>Genome Sequence of Candolleomyces eurysporus.</title>
        <authorList>
            <person name="Buettner E."/>
        </authorList>
    </citation>
    <scope>NUCLEOTIDE SEQUENCE</scope>
    <source>
        <strain evidence="2">VTCC 930004</strain>
    </source>
</reference>
<protein>
    <submittedName>
        <fullName evidence="2">Uncharacterized protein</fullName>
    </submittedName>
</protein>
<proteinExistence type="predicted"/>
<keyword evidence="3" id="KW-1185">Reference proteome</keyword>
<accession>A0A9W8JHC0</accession>
<gene>
    <name evidence="2" type="ORF">H1R20_g2517</name>
</gene>
<feature type="compositionally biased region" description="Polar residues" evidence="1">
    <location>
        <begin position="25"/>
        <end position="34"/>
    </location>
</feature>
<dbReference type="AlphaFoldDB" id="A0A9W8JHC0"/>
<evidence type="ECO:0000313" key="2">
    <source>
        <dbReference type="EMBL" id="KAJ2934562.1"/>
    </source>
</evidence>
<name>A0A9W8JHC0_9AGAR</name>
<evidence type="ECO:0000313" key="3">
    <source>
        <dbReference type="Proteomes" id="UP001140091"/>
    </source>
</evidence>
<comment type="caution">
    <text evidence="2">The sequence shown here is derived from an EMBL/GenBank/DDBJ whole genome shotgun (WGS) entry which is preliminary data.</text>
</comment>
<sequence>MPDISASESVEEFLARVDRKLDGWSSDNTDNRPNASPLDPDSFATTEQFRRAFEDQISAICNYLPLINEQNLPEYTFIKELILMARWLAPRYAQVLREGKEVNAFWRAFQEVMDTVWGDVPYVNSDGQPSSAAARSRLLRRLIANPPEVHPLEPERLQSSWLNELSLTFHHKQFVGSSPFLASALSGLTNNLRRPENP</sequence>
<feature type="non-terminal residue" evidence="2">
    <location>
        <position position="198"/>
    </location>
</feature>
<organism evidence="2 3">
    <name type="scientific">Candolleomyces eurysporus</name>
    <dbReference type="NCBI Taxonomy" id="2828524"/>
    <lineage>
        <taxon>Eukaryota</taxon>
        <taxon>Fungi</taxon>
        <taxon>Dikarya</taxon>
        <taxon>Basidiomycota</taxon>
        <taxon>Agaricomycotina</taxon>
        <taxon>Agaricomycetes</taxon>
        <taxon>Agaricomycetidae</taxon>
        <taxon>Agaricales</taxon>
        <taxon>Agaricineae</taxon>
        <taxon>Psathyrellaceae</taxon>
        <taxon>Candolleomyces</taxon>
    </lineage>
</organism>
<feature type="region of interest" description="Disordered" evidence="1">
    <location>
        <begin position="22"/>
        <end position="41"/>
    </location>
</feature>
<evidence type="ECO:0000256" key="1">
    <source>
        <dbReference type="SAM" id="MobiDB-lite"/>
    </source>
</evidence>
<dbReference type="EMBL" id="JANBPK010000715">
    <property type="protein sequence ID" value="KAJ2934562.1"/>
    <property type="molecule type" value="Genomic_DNA"/>
</dbReference>